<keyword evidence="2" id="KW-0326">Glycosidase</keyword>
<dbReference type="InterPro" id="IPR002594">
    <property type="entry name" value="GH12"/>
</dbReference>
<dbReference type="AlphaFoldDB" id="A0A7W5FP00"/>
<dbReference type="Gene3D" id="2.60.120.180">
    <property type="match status" value="1"/>
</dbReference>
<dbReference type="RefSeq" id="WP_221401361.1">
    <property type="nucleotide sequence ID" value="NZ_JACHXK010000007.1"/>
</dbReference>
<accession>A0A7W5FP00</accession>
<dbReference type="PANTHER" id="PTHR34002:SF9">
    <property type="entry name" value="XYLOGLUCAN-SPECIFIC ENDO-BETA-1,4-GLUCANASE A"/>
    <property type="match status" value="1"/>
</dbReference>
<evidence type="ECO:0000256" key="1">
    <source>
        <dbReference type="ARBA" id="ARBA00005519"/>
    </source>
</evidence>
<reference evidence="4 5" key="1">
    <citation type="submission" date="2020-08" db="EMBL/GenBank/DDBJ databases">
        <title>Genomic Encyclopedia of Type Strains, Phase III (KMG-III): the genomes of soil and plant-associated and newly described type strains.</title>
        <authorList>
            <person name="Whitman W."/>
        </authorList>
    </citation>
    <scope>NUCLEOTIDE SEQUENCE [LARGE SCALE GENOMIC DNA]</scope>
    <source>
        <strain evidence="4 5">CECT 5862</strain>
    </source>
</reference>
<keyword evidence="2" id="KW-0119">Carbohydrate metabolism</keyword>
<dbReference type="InterPro" id="IPR013320">
    <property type="entry name" value="ConA-like_dom_sf"/>
</dbReference>
<dbReference type="SUPFAM" id="SSF49899">
    <property type="entry name" value="Concanavalin A-like lectins/glucanases"/>
    <property type="match status" value="1"/>
</dbReference>
<comment type="similarity">
    <text evidence="1 2">Belongs to the glycosyl hydrolase 12 (cellulase H) family.</text>
</comment>
<organism evidence="4 5">
    <name type="scientific">Paenibacillus phyllosphaerae</name>
    <dbReference type="NCBI Taxonomy" id="274593"/>
    <lineage>
        <taxon>Bacteria</taxon>
        <taxon>Bacillati</taxon>
        <taxon>Bacillota</taxon>
        <taxon>Bacilli</taxon>
        <taxon>Bacillales</taxon>
        <taxon>Paenibacillaceae</taxon>
        <taxon>Paenibacillus</taxon>
    </lineage>
</organism>
<protein>
    <recommendedName>
        <fullName evidence="6">Glycosyl hydrolase family 12</fullName>
    </recommendedName>
</protein>
<gene>
    <name evidence="4" type="ORF">FHS18_003607</name>
</gene>
<dbReference type="PANTHER" id="PTHR34002">
    <property type="entry name" value="BLR1656 PROTEIN"/>
    <property type="match status" value="1"/>
</dbReference>
<dbReference type="Pfam" id="PF01670">
    <property type="entry name" value="Glyco_hydro_12"/>
    <property type="match status" value="1"/>
</dbReference>
<dbReference type="EMBL" id="JACHXK010000007">
    <property type="protein sequence ID" value="MBB3111539.1"/>
    <property type="molecule type" value="Genomic_DNA"/>
</dbReference>
<dbReference type="InterPro" id="IPR013319">
    <property type="entry name" value="GH11/12"/>
</dbReference>
<sequence>MKKRRFGLSLLLAIVAAISFNANAFAAAWGSSDQWATWSNNGYILYNNVWGSGAGAQSIWANSYSNWGVWAQHPNTGGIKSYPNSTKDINKKLSALSSVKSSFNVTVPSSGASYTTAYDIWAGNYAYEIMLWMNYAGGVKPISYNWDASGNPVPVFTNVSVGGHTWNIYKGSNGSNEVFSFVRTGNTNSGTVDVLAVMNWIKSKGWYSDVVLDRVQFGFEITSSPAGLNFMSNSFSVTSS</sequence>
<evidence type="ECO:0000313" key="4">
    <source>
        <dbReference type="EMBL" id="MBB3111539.1"/>
    </source>
</evidence>
<comment type="caution">
    <text evidence="4">The sequence shown here is derived from an EMBL/GenBank/DDBJ whole genome shotgun (WGS) entry which is preliminary data.</text>
</comment>
<name>A0A7W5FP00_9BACL</name>
<evidence type="ECO:0000313" key="5">
    <source>
        <dbReference type="Proteomes" id="UP000570361"/>
    </source>
</evidence>
<keyword evidence="2" id="KW-0378">Hydrolase</keyword>
<dbReference type="Proteomes" id="UP000570361">
    <property type="component" value="Unassembled WGS sequence"/>
</dbReference>
<keyword evidence="3" id="KW-0732">Signal</keyword>
<proteinExistence type="inferred from homology"/>
<evidence type="ECO:0008006" key="6">
    <source>
        <dbReference type="Google" id="ProtNLM"/>
    </source>
</evidence>
<feature type="chain" id="PRO_5030759429" description="Glycosyl hydrolase family 12" evidence="3">
    <location>
        <begin position="27"/>
        <end position="240"/>
    </location>
</feature>
<feature type="signal peptide" evidence="3">
    <location>
        <begin position="1"/>
        <end position="26"/>
    </location>
</feature>
<dbReference type="GO" id="GO:0000272">
    <property type="term" value="P:polysaccharide catabolic process"/>
    <property type="evidence" value="ECO:0007669"/>
    <property type="project" value="UniProtKB-KW"/>
</dbReference>
<keyword evidence="2" id="KW-0624">Polysaccharide degradation</keyword>
<keyword evidence="5" id="KW-1185">Reference proteome</keyword>
<dbReference type="GO" id="GO:0008810">
    <property type="term" value="F:cellulase activity"/>
    <property type="evidence" value="ECO:0007669"/>
    <property type="project" value="InterPro"/>
</dbReference>
<dbReference type="NCBIfam" id="NF004860">
    <property type="entry name" value="PRK06215.1"/>
    <property type="match status" value="1"/>
</dbReference>
<evidence type="ECO:0000256" key="2">
    <source>
        <dbReference type="RuleBase" id="RU361163"/>
    </source>
</evidence>
<evidence type="ECO:0000256" key="3">
    <source>
        <dbReference type="SAM" id="SignalP"/>
    </source>
</evidence>